<feature type="transmembrane region" description="Helical" evidence="11">
    <location>
        <begin position="723"/>
        <end position="742"/>
    </location>
</feature>
<gene>
    <name evidence="14" type="primary">Aste57867_22013</name>
    <name evidence="13" type="ORF">As57867_021944</name>
    <name evidence="14" type="ORF">ASTE57867_22013</name>
</gene>
<feature type="region of interest" description="Disordered" evidence="10">
    <location>
        <begin position="95"/>
        <end position="119"/>
    </location>
</feature>
<evidence type="ECO:0000256" key="2">
    <source>
        <dbReference type="ARBA" id="ARBA00022448"/>
    </source>
</evidence>
<dbReference type="EMBL" id="CAADRA010007040">
    <property type="protein sequence ID" value="VFT98681.1"/>
    <property type="molecule type" value="Genomic_DNA"/>
</dbReference>
<name>A0A485LJ44_9STRA</name>
<dbReference type="CDD" id="cd00038">
    <property type="entry name" value="CAP_ED"/>
    <property type="match status" value="4"/>
</dbReference>
<feature type="transmembrane region" description="Helical" evidence="11">
    <location>
        <begin position="2001"/>
        <end position="2022"/>
    </location>
</feature>
<dbReference type="SMART" id="SM00100">
    <property type="entry name" value="cNMP"/>
    <property type="match status" value="4"/>
</dbReference>
<evidence type="ECO:0000313" key="14">
    <source>
        <dbReference type="EMBL" id="VFT98681.1"/>
    </source>
</evidence>
<dbReference type="InterPro" id="IPR005821">
    <property type="entry name" value="Ion_trans_dom"/>
</dbReference>
<feature type="transmembrane region" description="Helical" evidence="11">
    <location>
        <begin position="698"/>
        <end position="717"/>
    </location>
</feature>
<evidence type="ECO:0000256" key="1">
    <source>
        <dbReference type="ARBA" id="ARBA00004141"/>
    </source>
</evidence>
<dbReference type="Proteomes" id="UP000332933">
    <property type="component" value="Unassembled WGS sequence"/>
</dbReference>
<reference evidence="13" key="2">
    <citation type="submission" date="2019-06" db="EMBL/GenBank/DDBJ databases">
        <title>Genomics analysis of Aphanomyces spp. identifies a new class of oomycete effector associated with host adaptation.</title>
        <authorList>
            <person name="Gaulin E."/>
        </authorList>
    </citation>
    <scope>NUCLEOTIDE SEQUENCE</scope>
    <source>
        <strain evidence="13">CBS 578.67</strain>
    </source>
</reference>
<dbReference type="SUPFAM" id="SSF81324">
    <property type="entry name" value="Voltage-gated potassium channels"/>
    <property type="match status" value="4"/>
</dbReference>
<keyword evidence="7" id="KW-1071">Ligand-gated ion channel</keyword>
<evidence type="ECO:0000313" key="15">
    <source>
        <dbReference type="Proteomes" id="UP000332933"/>
    </source>
</evidence>
<keyword evidence="4 11" id="KW-1133">Transmembrane helix</keyword>
<evidence type="ECO:0000256" key="10">
    <source>
        <dbReference type="SAM" id="MobiDB-lite"/>
    </source>
</evidence>
<feature type="coiled-coil region" evidence="9">
    <location>
        <begin position="1643"/>
        <end position="1670"/>
    </location>
</feature>
<protein>
    <submittedName>
        <fullName evidence="14">Aste57867_22013 protein</fullName>
    </submittedName>
</protein>
<dbReference type="GO" id="GO:0005221">
    <property type="term" value="F:intracellularly cyclic nucleotide-activated monoatomic cation channel activity"/>
    <property type="evidence" value="ECO:0007669"/>
    <property type="project" value="InterPro"/>
</dbReference>
<evidence type="ECO:0000256" key="6">
    <source>
        <dbReference type="ARBA" id="ARBA00023136"/>
    </source>
</evidence>
<dbReference type="InterPro" id="IPR014710">
    <property type="entry name" value="RmlC-like_jellyroll"/>
</dbReference>
<evidence type="ECO:0000256" key="4">
    <source>
        <dbReference type="ARBA" id="ARBA00022989"/>
    </source>
</evidence>
<keyword evidence="15" id="KW-1185">Reference proteome</keyword>
<dbReference type="OrthoDB" id="415460at2759"/>
<feature type="transmembrane region" description="Helical" evidence="11">
    <location>
        <begin position="935"/>
        <end position="957"/>
    </location>
</feature>
<feature type="compositionally biased region" description="Low complexity" evidence="10">
    <location>
        <begin position="10"/>
        <end position="20"/>
    </location>
</feature>
<feature type="transmembrane region" description="Helical" evidence="11">
    <location>
        <begin position="1206"/>
        <end position="1224"/>
    </location>
</feature>
<evidence type="ECO:0000259" key="12">
    <source>
        <dbReference type="PROSITE" id="PS50042"/>
    </source>
</evidence>
<evidence type="ECO:0000256" key="9">
    <source>
        <dbReference type="SAM" id="Coils"/>
    </source>
</evidence>
<feature type="transmembrane region" description="Helical" evidence="11">
    <location>
        <begin position="833"/>
        <end position="856"/>
    </location>
</feature>
<organism evidence="14 15">
    <name type="scientific">Aphanomyces stellatus</name>
    <dbReference type="NCBI Taxonomy" id="120398"/>
    <lineage>
        <taxon>Eukaryota</taxon>
        <taxon>Sar</taxon>
        <taxon>Stramenopiles</taxon>
        <taxon>Oomycota</taxon>
        <taxon>Saprolegniomycetes</taxon>
        <taxon>Saprolegniales</taxon>
        <taxon>Verrucalvaceae</taxon>
        <taxon>Aphanomyces</taxon>
    </lineage>
</organism>
<dbReference type="Pfam" id="PF00027">
    <property type="entry name" value="cNMP_binding"/>
    <property type="match status" value="4"/>
</dbReference>
<accession>A0A485LJ44</accession>
<comment type="subcellular location">
    <subcellularLocation>
        <location evidence="1">Membrane</location>
        <topology evidence="1">Multi-pass membrane protein</topology>
    </subcellularLocation>
</comment>
<feature type="domain" description="Cyclic nucleotide-binding" evidence="12">
    <location>
        <begin position="1036"/>
        <end position="1138"/>
    </location>
</feature>
<dbReference type="Gene3D" id="2.60.120.10">
    <property type="entry name" value="Jelly Rolls"/>
    <property type="match status" value="4"/>
</dbReference>
<evidence type="ECO:0000256" key="3">
    <source>
        <dbReference type="ARBA" id="ARBA00022692"/>
    </source>
</evidence>
<dbReference type="Pfam" id="PF00520">
    <property type="entry name" value="Ion_trans"/>
    <property type="match status" value="3"/>
</dbReference>
<feature type="domain" description="Cyclic nucleotide-binding" evidence="12">
    <location>
        <begin position="1537"/>
        <end position="1630"/>
    </location>
</feature>
<sequence>MTQIVPDLDSSTSSKASAGSRRPSNAAFVHRLPTIQDQEGNTTRRSFLNMLPTSPLVAGTPTPSFRKQHAPQAPGKVSPARRNSGVVAVRRGSMAGPHGFHPQRVTPDPASVSHPHGGGPAKAHIPIVGSIPRQQLTPRLVILVLLVAINRKIQAHISHERMLVLEALQLLYVGFCVPFRLGLLYDPHHAAETISSATMYCLWAIDLAMNVVALFSALETLRDSMISAPVASLAPMDMNFSSDTDRRNSAFMNKLVKLSSTRQETMRRGSVFLAKETSMKPQFLLSSSWDKKEDIGAIHISLDWISLLPFDWFYVGNAHAMILCQLPKLLRMHKAPNVARLIKHSLAEHEYLAGFHNIGMSLLVGVIVLGLVLIHWAACFVLLVEHLQCGYTLDQTVDEVTCWARDANLQGASLFRTYVYTMVVVGYGFLVPRTNVERVVVVGVQFMRFCIAGGIIGAYVFLFECQNRQVNEFHDQVDGVKEYLTARRLSKHIQAKVLDFYEHFWTAQRGIDEDTIIATLPSHIQTQCFHALRIKLLKNVPIFRNQPANVVKRLISKMKRQCYGRLDWVARDGTCKAVYMVCRGKIAILNINEIVLNNVTDGQCFGMSSLLPGGKELHSARAETYCDVYTLDRQTIEDVVLHHAALGEITWHAMLSEVHSTLQKASANFKMVHGLTFVDRHKEQWSYPNSAFRRRWEIAVVLVLVVFAIDIPVHIAFDAPRGWLVFAARVLLDLFLLADFGLRARYFGYMHNDTLVVNSWFIWREYVDHGGMLLDGISNIPFALIADCLPAATHPSLRLALQVGEWCRFLRMRKLLSLLSNVLKQFQVNNTTYIIVSLFICVPFACHIGGCIWYWIAALSKSASDPTAWSPDTLTVDACLAFARDYQNCTWLLFDHVHFGASSDYVRAFYWSVVSLVTVQFGSILPFTDAECVYMFVWLFLSSMANYGALGALANAVTRINWATSAKQMQVAVAHRFMASEHVSKNVRHDVSNYYKHHWTQSTEHQVMRVLKPLPDNLRQEIQSFLHETSVGHLTLFKPVQRADLLYIYSIMKHQSYKRAEFIVRAGDACDIIYILTRGTMEALLPVNDLMVPIQLLHPGDCIGESAFVQKRSHDTSVRVVTESSDVSVLSRDEFATIEMHFRHLWPKIEAIAQHMADDDAALLRPFEANLRKANIYRTLHQSPTIYIEPRLEDHLIRHGSTLYRVWELLVAIVVIYNLIQIPFRIALDPDPSDQAMLAFSAIDLVCDAIFLVDMYIKYNHLIITDKNGDEVVSIPLIRANYWHGALKIDALSSVPIYYVGTYRVMTLCRLPRLLRCYQIPDLLHSFHTFVQEQTSSATVSEGLEFIKLLLGLVLASHLAATGLFLISHSEGSHDAAAPPTGAHGEIWYEVDAVIEEHHGDMATIYLRAFYWGLGVLSSFDYMDIEVSKVGETIWFCAVALTGVLFIGVVIGQVSTAIFNANKELREVEMQLDNFAFYARMKQLPPFLTRRAKLFFQFQLDCNMGMDAHVIFCDLPQSLRLELFKDLYTKLLAPIPLFSSLSRGQLHTIAEKLRTALYLPGDNIIVEGDVGATLYIMKQGLGEKYSRSCHLIMAPLYEGSVFGELGFFLSMRYAYCVRAVKCCEILCLAKADWINAWSPDVRMKLETKMAREVQNELDLLQRSFRALKQNFGISRPAPLKLTMMLQSSSSAGVPMTSADVSGRNFYEYLRHTAPAKNKQNVLLLAPMKEFSIWSFGDPPSATWAPDSVFRTVWDLLMLGVVSYYALVLPFRASFVFVPPDRPLWIVVWFTWDYLLDGLCAADTFFRWQVFHVFTAGDMQTARSVLRRHYEIHGRFYSDLVSLLPIELFVYAFPHTSGWQTASLWRLNRMVRLGHLPHLVSTLHKLLCHRTWFQPYRLAFQYVTAFVAPFFLVAHWIACVWFFVSFVARADDAAAPSWLATHGFGNVTATTAKTTAAVPLGFSDATAFTSLNVYLASLYYAASSLTSQSFGDVVCLNVVETWLTIAIMVFAIAFYGVLVGVLSEMVQDKLNPRASFEQHMVDISTFFNYRHLPFQFFIQTSRFARTQWQDRLGRTEDDFLSVLSTTIREDIAMYVKQNVVKNLSFLNQCQEVFVRALVTKLHTEEYIVSDIIFQLGDVGRVLYFIDVGHITLVASKKASKQCNTWNFFGGTSLFADHGREATAVANVNCTMFLLYYDDFKRLVERFPEYYSHCRSEWDVSDAAQIEGSSLTASSAATAMHNGR</sequence>
<keyword evidence="2" id="KW-0813">Transport</keyword>
<dbReference type="GO" id="GO:0005249">
    <property type="term" value="F:voltage-gated potassium channel activity"/>
    <property type="evidence" value="ECO:0007669"/>
    <property type="project" value="InterPro"/>
</dbReference>
<feature type="domain" description="Cyclic nucleotide-binding" evidence="12">
    <location>
        <begin position="578"/>
        <end position="640"/>
    </location>
</feature>
<feature type="transmembrane region" description="Helical" evidence="11">
    <location>
        <begin position="1433"/>
        <end position="1461"/>
    </location>
</feature>
<dbReference type="PROSITE" id="PS50042">
    <property type="entry name" value="CNMP_BINDING_3"/>
    <property type="match status" value="4"/>
</dbReference>
<dbReference type="PROSITE" id="PS00888">
    <property type="entry name" value="CNMP_BINDING_1"/>
    <property type="match status" value="2"/>
</dbReference>
<keyword evidence="9" id="KW-0175">Coiled coil</keyword>
<feature type="transmembrane region" description="Helical" evidence="11">
    <location>
        <begin position="1898"/>
        <end position="1923"/>
    </location>
</feature>
<dbReference type="SUPFAM" id="SSF51206">
    <property type="entry name" value="cAMP-binding domain-like"/>
    <property type="match status" value="4"/>
</dbReference>
<dbReference type="Gene3D" id="1.10.287.630">
    <property type="entry name" value="Helix hairpin bin"/>
    <property type="match status" value="3"/>
</dbReference>
<keyword evidence="8" id="KW-0407">Ion channel</keyword>
<dbReference type="PANTHER" id="PTHR45638">
    <property type="entry name" value="CYCLIC NUCLEOTIDE-GATED CATION CHANNEL SUBUNIT A"/>
    <property type="match status" value="1"/>
</dbReference>
<feature type="compositionally biased region" description="Polar residues" evidence="10">
    <location>
        <begin position="35"/>
        <end position="46"/>
    </location>
</feature>
<dbReference type="EMBL" id="VJMH01007014">
    <property type="protein sequence ID" value="KAF0686161.1"/>
    <property type="molecule type" value="Genomic_DNA"/>
</dbReference>
<dbReference type="InterPro" id="IPR018488">
    <property type="entry name" value="cNMP-bd_CS"/>
</dbReference>
<reference evidence="14 15" key="1">
    <citation type="submission" date="2019-03" db="EMBL/GenBank/DDBJ databases">
        <authorList>
            <person name="Gaulin E."/>
            <person name="Dumas B."/>
        </authorList>
    </citation>
    <scope>NUCLEOTIDE SEQUENCE [LARGE SCALE GENOMIC DNA]</scope>
    <source>
        <strain evidence="14">CBS 568.67</strain>
    </source>
</reference>
<dbReference type="GO" id="GO:0044877">
    <property type="term" value="F:protein-containing complex binding"/>
    <property type="evidence" value="ECO:0007669"/>
    <property type="project" value="TreeGrafter"/>
</dbReference>
<proteinExistence type="predicted"/>
<keyword evidence="6 11" id="KW-0472">Membrane</keyword>
<evidence type="ECO:0000256" key="8">
    <source>
        <dbReference type="ARBA" id="ARBA00023303"/>
    </source>
</evidence>
<feature type="domain" description="Cyclic nucleotide-binding" evidence="12">
    <location>
        <begin position="2104"/>
        <end position="2202"/>
    </location>
</feature>
<dbReference type="InterPro" id="IPR050866">
    <property type="entry name" value="CNG_cation_channel"/>
</dbReference>
<feature type="region of interest" description="Disordered" evidence="10">
    <location>
        <begin position="1"/>
        <end position="82"/>
    </location>
</feature>
<dbReference type="InterPro" id="IPR003938">
    <property type="entry name" value="K_chnl_volt-dep_EAG/ELK/ERG"/>
</dbReference>
<dbReference type="GO" id="GO:0016020">
    <property type="term" value="C:membrane"/>
    <property type="evidence" value="ECO:0007669"/>
    <property type="project" value="UniProtKB-SubCell"/>
</dbReference>
<keyword evidence="5" id="KW-0406">Ion transport</keyword>
<evidence type="ECO:0000256" key="11">
    <source>
        <dbReference type="SAM" id="Phobius"/>
    </source>
</evidence>
<keyword evidence="3 11" id="KW-0812">Transmembrane</keyword>
<dbReference type="InterPro" id="IPR000595">
    <property type="entry name" value="cNMP-bd_dom"/>
</dbReference>
<feature type="transmembrane region" description="Helical" evidence="11">
    <location>
        <begin position="362"/>
        <end position="384"/>
    </location>
</feature>
<dbReference type="Gene3D" id="1.10.287.70">
    <property type="match status" value="4"/>
</dbReference>
<evidence type="ECO:0000313" key="13">
    <source>
        <dbReference type="EMBL" id="KAF0686161.1"/>
    </source>
</evidence>
<dbReference type="InterPro" id="IPR018490">
    <property type="entry name" value="cNMP-bd_dom_sf"/>
</dbReference>
<evidence type="ECO:0000256" key="7">
    <source>
        <dbReference type="ARBA" id="ARBA00023286"/>
    </source>
</evidence>
<evidence type="ECO:0000256" key="5">
    <source>
        <dbReference type="ARBA" id="ARBA00023065"/>
    </source>
</evidence>
<dbReference type="PANTHER" id="PTHR45638:SF11">
    <property type="entry name" value="CYCLIC NUCLEOTIDE-GATED CATION CHANNEL SUBUNIT A"/>
    <property type="match status" value="1"/>
</dbReference>
<feature type="transmembrane region" description="Helical" evidence="11">
    <location>
        <begin position="1236"/>
        <end position="1257"/>
    </location>
</feature>
<feature type="transmembrane region" description="Helical" evidence="11">
    <location>
        <begin position="439"/>
        <end position="462"/>
    </location>
</feature>
<dbReference type="PRINTS" id="PR01463">
    <property type="entry name" value="EAGCHANLFMLY"/>
</dbReference>